<accession>A0A918A2T3</accession>
<comment type="caution">
    <text evidence="2">The sequence shown here is derived from an EMBL/GenBank/DDBJ whole genome shotgun (WGS) entry which is preliminary data.</text>
</comment>
<feature type="transmembrane region" description="Helical" evidence="1">
    <location>
        <begin position="118"/>
        <end position="139"/>
    </location>
</feature>
<keyword evidence="1" id="KW-0812">Transmembrane</keyword>
<evidence type="ECO:0000313" key="3">
    <source>
        <dbReference type="Proteomes" id="UP000660745"/>
    </source>
</evidence>
<reference evidence="2" key="2">
    <citation type="submission" date="2020-09" db="EMBL/GenBank/DDBJ databases">
        <authorList>
            <person name="Sun Q."/>
            <person name="Zhou Y."/>
        </authorList>
    </citation>
    <scope>NUCLEOTIDE SEQUENCE</scope>
    <source>
        <strain evidence="2">CGMCC 4.7430</strain>
    </source>
</reference>
<feature type="transmembrane region" description="Helical" evidence="1">
    <location>
        <begin position="20"/>
        <end position="39"/>
    </location>
</feature>
<reference evidence="2" key="1">
    <citation type="journal article" date="2014" name="Int. J. Syst. Evol. Microbiol.">
        <title>Complete genome sequence of Corynebacterium casei LMG S-19264T (=DSM 44701T), isolated from a smear-ripened cheese.</title>
        <authorList>
            <consortium name="US DOE Joint Genome Institute (JGI-PGF)"/>
            <person name="Walter F."/>
            <person name="Albersmeier A."/>
            <person name="Kalinowski J."/>
            <person name="Ruckert C."/>
        </authorList>
    </citation>
    <scope>NUCLEOTIDE SEQUENCE</scope>
    <source>
        <strain evidence="2">CGMCC 4.7430</strain>
    </source>
</reference>
<keyword evidence="1" id="KW-0472">Membrane</keyword>
<gene>
    <name evidence="2" type="ORF">GCM10012278_17500</name>
</gene>
<keyword evidence="1" id="KW-1133">Transmembrane helix</keyword>
<evidence type="ECO:0000256" key="1">
    <source>
        <dbReference type="SAM" id="Phobius"/>
    </source>
</evidence>
<dbReference type="AlphaFoldDB" id="A0A918A2T3"/>
<organism evidence="2 3">
    <name type="scientific">Nonomuraea glycinis</name>
    <dbReference type="NCBI Taxonomy" id="2047744"/>
    <lineage>
        <taxon>Bacteria</taxon>
        <taxon>Bacillati</taxon>
        <taxon>Actinomycetota</taxon>
        <taxon>Actinomycetes</taxon>
        <taxon>Streptosporangiales</taxon>
        <taxon>Streptosporangiaceae</taxon>
        <taxon>Nonomuraea</taxon>
    </lineage>
</organism>
<sequence>MNDFEMVVPAGRGNPGPGPVGRIIVVLLWLVVCLAPVALSVPDFELALGRTGTPGTLTVVSCAALGEGRYDCRGRFVPDSGAPPVLVKASPDSRAGDVTHARLTPDGDRALPDGVRGVLAAATLPAVGLGGLGFLPYVIMYWLGVRRGRRAAVVAGSAITALGATGMLVGMVAAYSS</sequence>
<dbReference type="RefSeq" id="WP_225277705.1">
    <property type="nucleotide sequence ID" value="NZ_BMNK01000002.1"/>
</dbReference>
<evidence type="ECO:0000313" key="2">
    <source>
        <dbReference type="EMBL" id="GGP03990.1"/>
    </source>
</evidence>
<proteinExistence type="predicted"/>
<dbReference type="EMBL" id="BMNK01000002">
    <property type="protein sequence ID" value="GGP03990.1"/>
    <property type="molecule type" value="Genomic_DNA"/>
</dbReference>
<protein>
    <submittedName>
        <fullName evidence="2">Uncharacterized protein</fullName>
    </submittedName>
</protein>
<name>A0A918A2T3_9ACTN</name>
<keyword evidence="3" id="KW-1185">Reference proteome</keyword>
<dbReference type="Proteomes" id="UP000660745">
    <property type="component" value="Unassembled WGS sequence"/>
</dbReference>
<feature type="transmembrane region" description="Helical" evidence="1">
    <location>
        <begin position="151"/>
        <end position="175"/>
    </location>
</feature>